<proteinExistence type="predicted"/>
<accession>A0A9P7SH53</accession>
<feature type="compositionally biased region" description="Low complexity" evidence="1">
    <location>
        <begin position="151"/>
        <end position="162"/>
    </location>
</feature>
<dbReference type="OrthoDB" id="10394917at2759"/>
<protein>
    <submittedName>
        <fullName evidence="2">Uncharacterized protein</fullName>
    </submittedName>
</protein>
<dbReference type="EMBL" id="SRPO01000132">
    <property type="protein sequence ID" value="KAG5939413.1"/>
    <property type="molecule type" value="Genomic_DNA"/>
</dbReference>
<feature type="compositionally biased region" description="Polar residues" evidence="1">
    <location>
        <begin position="18"/>
        <end position="50"/>
    </location>
</feature>
<feature type="compositionally biased region" description="Polar residues" evidence="1">
    <location>
        <begin position="88"/>
        <end position="104"/>
    </location>
</feature>
<feature type="compositionally biased region" description="Basic and acidic residues" evidence="1">
    <location>
        <begin position="1"/>
        <end position="12"/>
    </location>
</feature>
<feature type="region of interest" description="Disordered" evidence="1">
    <location>
        <begin position="1"/>
        <end position="182"/>
    </location>
</feature>
<dbReference type="AlphaFoldDB" id="A0A9P7SH53"/>
<evidence type="ECO:0000313" key="3">
    <source>
        <dbReference type="Proteomes" id="UP000706124"/>
    </source>
</evidence>
<dbReference type="Proteomes" id="UP000706124">
    <property type="component" value="Unassembled WGS sequence"/>
</dbReference>
<reference evidence="2 3" key="1">
    <citation type="journal article" date="2020" name="bioRxiv">
        <title>Whole genome comparisons of ergot fungi reveals the divergence and evolution of species within the genus Claviceps are the result of varying mechanisms driving genome evolution and host range expansion.</title>
        <authorList>
            <person name="Wyka S.A."/>
            <person name="Mondo S.J."/>
            <person name="Liu M."/>
            <person name="Dettman J."/>
            <person name="Nalam V."/>
            <person name="Broders K.D."/>
        </authorList>
    </citation>
    <scope>NUCLEOTIDE SEQUENCE [LARGE SCALE GENOMIC DNA]</scope>
    <source>
        <strain evidence="2 3">CCC 1485</strain>
    </source>
</reference>
<keyword evidence="3" id="KW-1185">Reference proteome</keyword>
<sequence>MPVSERVIEETPAKLGKPQQSPSSASHDQNFGLQTPQTTPEPISGDSITQEGLHHHSLTENETSYTAPDVPEQLAQVKGDVNEPASGEGQTTPQGDANAPSNSDETTETRMTEKDSGQTERSQHLQSSLDDGGLATLPIDDQEDAPAIDNSSQDPQEESSSQGTRKSSRIRKMKDEGKIQDWSILRKRNPDLHLSNFLWDPSSWLKPDQLKAEDEEYQEVKTVFSVFDAHYDSRSRANLNEKLLKKAIHQADR</sequence>
<feature type="compositionally biased region" description="Basic and acidic residues" evidence="1">
    <location>
        <begin position="107"/>
        <end position="123"/>
    </location>
</feature>
<evidence type="ECO:0000256" key="1">
    <source>
        <dbReference type="SAM" id="MobiDB-lite"/>
    </source>
</evidence>
<evidence type="ECO:0000313" key="2">
    <source>
        <dbReference type="EMBL" id="KAG5939413.1"/>
    </source>
</evidence>
<comment type="caution">
    <text evidence="2">The sequence shown here is derived from an EMBL/GenBank/DDBJ whole genome shotgun (WGS) entry which is preliminary data.</text>
</comment>
<name>A0A9P7SH53_9HYPO</name>
<gene>
    <name evidence="2" type="ORF">E4U60_000924</name>
</gene>
<organism evidence="2 3">
    <name type="scientific">Claviceps pazoutovae</name>
    <dbReference type="NCBI Taxonomy" id="1649127"/>
    <lineage>
        <taxon>Eukaryota</taxon>
        <taxon>Fungi</taxon>
        <taxon>Dikarya</taxon>
        <taxon>Ascomycota</taxon>
        <taxon>Pezizomycotina</taxon>
        <taxon>Sordariomycetes</taxon>
        <taxon>Hypocreomycetidae</taxon>
        <taxon>Hypocreales</taxon>
        <taxon>Clavicipitaceae</taxon>
        <taxon>Claviceps</taxon>
    </lineage>
</organism>